<feature type="transmembrane region" description="Helical" evidence="6">
    <location>
        <begin position="95"/>
        <end position="114"/>
    </location>
</feature>
<keyword evidence="6" id="KW-1133">Transmembrane helix</keyword>
<dbReference type="Gene3D" id="1.25.40.10">
    <property type="entry name" value="Tetratricopeptide repeat domain"/>
    <property type="match status" value="1"/>
</dbReference>
<dbReference type="Pfam" id="PF23892">
    <property type="entry name" value="Ig_CycH"/>
    <property type="match status" value="1"/>
</dbReference>
<evidence type="ECO:0000259" key="7">
    <source>
        <dbReference type="Pfam" id="PF23892"/>
    </source>
</evidence>
<sequence length="419" mass="46432">MITSFYFYAAILVVFGLFFVVFPFIRKEKSIETNPNANALRISDYESRLEELSQEVETGKLSEDAYNTAVVEQKQALLQELAPEQQLNQHGNRSVIALTASLFTLTFCIVFYLMTGSFNLLTQWQDAKDNLPELGKRAVLQQGEPLSNNEMQELALGLRTKLAEQGDDEMAWLLLGRIMLMLNDYESANMSFDKAIAMNANNINALVSKAQVLMLEGADHSINQAAKVVSQVLKIEPSNTDALSMLALIAYERGDWQQSLAAFELILGRMSETNPSYAMLNARVEELKVKVAQQSNNSEQNSVGQGLSVSVNITLADELKDQLPANGVLFVFAKAENGPPMPLAVVKKPQWQLPLTVTLSESDAMVAGMTFAEFKRVKIVARISIDDKVDTQAGELEGHTQGFDIEQINQVNLTIDKLL</sequence>
<dbReference type="RefSeq" id="WP_038640683.1">
    <property type="nucleotide sequence ID" value="NZ_CP009888.1"/>
</dbReference>
<dbReference type="InterPro" id="IPR011990">
    <property type="entry name" value="TPR-like_helical_dom_sf"/>
</dbReference>
<dbReference type="SMART" id="SM00028">
    <property type="entry name" value="TPR"/>
    <property type="match status" value="2"/>
</dbReference>
<gene>
    <name evidence="9" type="ORF">OM33_08005</name>
</gene>
<evidence type="ECO:0000256" key="3">
    <source>
        <dbReference type="ARBA" id="ARBA00022748"/>
    </source>
</evidence>
<dbReference type="KEGG" id="pseo:OM33_08005"/>
<dbReference type="PANTHER" id="PTHR47870:SF1">
    <property type="entry name" value="CYTOCHROME C-TYPE BIOGENESIS PROTEIN CCMH"/>
    <property type="match status" value="1"/>
</dbReference>
<dbReference type="PROSITE" id="PS50005">
    <property type="entry name" value="TPR"/>
    <property type="match status" value="1"/>
</dbReference>
<dbReference type="AlphaFoldDB" id="A0A0A7EEQ4"/>
<evidence type="ECO:0000256" key="4">
    <source>
        <dbReference type="ARBA" id="ARBA00022803"/>
    </source>
</evidence>
<dbReference type="GO" id="GO:0030313">
    <property type="term" value="C:cell envelope"/>
    <property type="evidence" value="ECO:0007669"/>
    <property type="project" value="UniProtKB-SubCell"/>
</dbReference>
<dbReference type="eggNOG" id="COG4235">
    <property type="taxonomic scope" value="Bacteria"/>
</dbReference>
<evidence type="ECO:0000256" key="1">
    <source>
        <dbReference type="ARBA" id="ARBA00004196"/>
    </source>
</evidence>
<dbReference type="PANTHER" id="PTHR47870">
    <property type="entry name" value="CYTOCHROME C-TYPE BIOGENESIS PROTEIN CCMH"/>
    <property type="match status" value="1"/>
</dbReference>
<dbReference type="InterPro" id="IPR017560">
    <property type="entry name" value="Cyt_c_biogenesis_CcmI"/>
</dbReference>
<dbReference type="InterPro" id="IPR051263">
    <property type="entry name" value="C-type_cytochrome_biogenesis"/>
</dbReference>
<dbReference type="NCBIfam" id="TIGR03142">
    <property type="entry name" value="cytochro_ccmI"/>
    <property type="match status" value="1"/>
</dbReference>
<accession>A0A0A7EEQ4</accession>
<reference evidence="9 10" key="1">
    <citation type="submission" date="2014-11" db="EMBL/GenBank/DDBJ databases">
        <title>Complete Genome Sequence of Pseudoalteromonas sp. Strain OCN003 Isolated from Kaneohe Bay, Oahu, Hawaii.</title>
        <authorList>
            <person name="Beurmann S."/>
            <person name="Videau P."/>
            <person name="Ushijima B."/>
            <person name="Smith A.M."/>
            <person name="Aeby G.S."/>
            <person name="Callahan S.M."/>
            <person name="Belcaid M."/>
        </authorList>
    </citation>
    <scope>NUCLEOTIDE SEQUENCE [LARGE SCALE GENOMIC DNA]</scope>
    <source>
        <strain evidence="9 10">OCN003</strain>
    </source>
</reference>
<evidence type="ECO:0000256" key="6">
    <source>
        <dbReference type="SAM" id="Phobius"/>
    </source>
</evidence>
<feature type="domain" description="Cytochrome c-type biogenesis protein H TPR" evidence="8">
    <location>
        <begin position="122"/>
        <end position="276"/>
    </location>
</feature>
<feature type="repeat" description="TPR" evidence="5">
    <location>
        <begin position="169"/>
        <end position="202"/>
    </location>
</feature>
<evidence type="ECO:0000313" key="10">
    <source>
        <dbReference type="Proteomes" id="UP000030341"/>
    </source>
</evidence>
<feature type="transmembrane region" description="Helical" evidence="6">
    <location>
        <begin position="6"/>
        <end position="25"/>
    </location>
</feature>
<dbReference type="HOGENOM" id="CLU_036074_2_1_6"/>
<comment type="subcellular location">
    <subcellularLocation>
        <location evidence="1">Cell envelope</location>
    </subcellularLocation>
</comment>
<dbReference type="GO" id="GO:0017004">
    <property type="term" value="P:cytochrome complex assembly"/>
    <property type="evidence" value="ECO:0007669"/>
    <property type="project" value="UniProtKB-KW"/>
</dbReference>
<evidence type="ECO:0000256" key="2">
    <source>
        <dbReference type="ARBA" id="ARBA00022737"/>
    </source>
</evidence>
<keyword evidence="10" id="KW-1185">Reference proteome</keyword>
<dbReference type="InterPro" id="IPR056413">
    <property type="entry name" value="TPR_CcmH_CycH"/>
</dbReference>
<proteinExistence type="predicted"/>
<name>A0A0A7EEQ4_9GAMM</name>
<protein>
    <submittedName>
        <fullName evidence="9">Cytochrome C biogenesis protein</fullName>
    </submittedName>
</protein>
<dbReference type="EMBL" id="CP009888">
    <property type="protein sequence ID" value="AIY65105.1"/>
    <property type="molecule type" value="Genomic_DNA"/>
</dbReference>
<keyword evidence="4 5" id="KW-0802">TPR repeat</keyword>
<dbReference type="Pfam" id="PF23914">
    <property type="entry name" value="TPR_CcmH_CycH"/>
    <property type="match status" value="1"/>
</dbReference>
<keyword evidence="6" id="KW-0472">Membrane</keyword>
<dbReference type="SUPFAM" id="SSF48452">
    <property type="entry name" value="TPR-like"/>
    <property type="match status" value="1"/>
</dbReference>
<evidence type="ECO:0000256" key="5">
    <source>
        <dbReference type="PROSITE-ProRule" id="PRU00339"/>
    </source>
</evidence>
<dbReference type="OrthoDB" id="9776053at2"/>
<organism evidence="9 10">
    <name type="scientific">Pseudoalteromonas piratica</name>
    <dbReference type="NCBI Taxonomy" id="1348114"/>
    <lineage>
        <taxon>Bacteria</taxon>
        <taxon>Pseudomonadati</taxon>
        <taxon>Pseudomonadota</taxon>
        <taxon>Gammaproteobacteria</taxon>
        <taxon>Alteromonadales</taxon>
        <taxon>Pseudoalteromonadaceae</taxon>
        <taxon>Pseudoalteromonas</taxon>
    </lineage>
</organism>
<feature type="domain" description="Cytochrome c-type biogenesis protein H Ig-like" evidence="7">
    <location>
        <begin position="309"/>
        <end position="416"/>
    </location>
</feature>
<dbReference type="InterPro" id="IPR056412">
    <property type="entry name" value="Ig_CycH"/>
</dbReference>
<keyword evidence="3" id="KW-0201">Cytochrome c-type biogenesis</keyword>
<dbReference type="STRING" id="1348114.OM33_08005"/>
<dbReference type="Proteomes" id="UP000030341">
    <property type="component" value="Chromosome 1"/>
</dbReference>
<evidence type="ECO:0000313" key="9">
    <source>
        <dbReference type="EMBL" id="AIY65105.1"/>
    </source>
</evidence>
<evidence type="ECO:0000259" key="8">
    <source>
        <dbReference type="Pfam" id="PF23914"/>
    </source>
</evidence>
<keyword evidence="6" id="KW-0812">Transmembrane</keyword>
<keyword evidence="2" id="KW-0677">Repeat</keyword>
<dbReference type="InterPro" id="IPR019734">
    <property type="entry name" value="TPR_rpt"/>
</dbReference>